<dbReference type="GO" id="GO:0045065">
    <property type="term" value="P:cytotoxic T cell differentiation"/>
    <property type="evidence" value="ECO:0007669"/>
    <property type="project" value="TreeGrafter"/>
</dbReference>
<dbReference type="GO" id="GO:0002456">
    <property type="term" value="P:T cell mediated immunity"/>
    <property type="evidence" value="ECO:0007669"/>
    <property type="project" value="TreeGrafter"/>
</dbReference>
<keyword evidence="13" id="KW-0449">Lipoprotein</keyword>
<dbReference type="EMBL" id="VWZG01003662">
    <property type="protein sequence ID" value="NXG16531.1"/>
    <property type="molecule type" value="Genomic_DNA"/>
</dbReference>
<evidence type="ECO:0000256" key="3">
    <source>
        <dbReference type="ARBA" id="ARBA00022475"/>
    </source>
</evidence>
<evidence type="ECO:0000256" key="4">
    <source>
        <dbReference type="ARBA" id="ARBA00022692"/>
    </source>
</evidence>
<dbReference type="Pfam" id="PF07686">
    <property type="entry name" value="V-set"/>
    <property type="match status" value="1"/>
</dbReference>
<keyword evidence="9 16" id="KW-0472">Membrane</keyword>
<feature type="signal peptide" evidence="17">
    <location>
        <begin position="1"/>
        <end position="21"/>
    </location>
</feature>
<evidence type="ECO:0000256" key="12">
    <source>
        <dbReference type="ARBA" id="ARBA00023180"/>
    </source>
</evidence>
<dbReference type="SUPFAM" id="SSF48726">
    <property type="entry name" value="Immunoglobulin"/>
    <property type="match status" value="1"/>
</dbReference>
<evidence type="ECO:0000256" key="15">
    <source>
        <dbReference type="SAM" id="MobiDB-lite"/>
    </source>
</evidence>
<dbReference type="SMART" id="SM00409">
    <property type="entry name" value="IG"/>
    <property type="match status" value="1"/>
</dbReference>
<gene>
    <name evidence="19" type="primary">Cd8a</name>
    <name evidence="19" type="ORF">GRAVAR_R02060</name>
</gene>
<evidence type="ECO:0000259" key="18">
    <source>
        <dbReference type="PROSITE" id="PS50835"/>
    </source>
</evidence>
<protein>
    <recommendedName>
        <fullName evidence="2">T-cell surface glycoprotein CD8 alpha chain</fullName>
    </recommendedName>
</protein>
<dbReference type="Gene3D" id="2.60.40.10">
    <property type="entry name" value="Immunoglobulins"/>
    <property type="match status" value="1"/>
</dbReference>
<feature type="transmembrane region" description="Helical" evidence="16">
    <location>
        <begin position="190"/>
        <end position="213"/>
    </location>
</feature>
<dbReference type="PANTHER" id="PTHR10441">
    <property type="entry name" value="CD8 ALPHA CHAIN"/>
    <property type="match status" value="1"/>
</dbReference>
<evidence type="ECO:0000256" key="9">
    <source>
        <dbReference type="ARBA" id="ARBA00023136"/>
    </source>
</evidence>
<dbReference type="InterPro" id="IPR013106">
    <property type="entry name" value="Ig_V-set"/>
</dbReference>
<evidence type="ECO:0000256" key="8">
    <source>
        <dbReference type="ARBA" id="ARBA00023130"/>
    </source>
</evidence>
<keyword evidence="12" id="KW-0325">Glycoprotein</keyword>
<evidence type="ECO:0000256" key="10">
    <source>
        <dbReference type="ARBA" id="ARBA00023139"/>
    </source>
</evidence>
<feature type="non-terminal residue" evidence="19">
    <location>
        <position position="226"/>
    </location>
</feature>
<keyword evidence="10" id="KW-0564">Palmitate</keyword>
<accession>A0A7K8ZLC4</accession>
<proteinExistence type="predicted"/>
<evidence type="ECO:0000256" key="16">
    <source>
        <dbReference type="SAM" id="Phobius"/>
    </source>
</evidence>
<dbReference type="GO" id="GO:0009897">
    <property type="term" value="C:external side of plasma membrane"/>
    <property type="evidence" value="ECO:0007669"/>
    <property type="project" value="TreeGrafter"/>
</dbReference>
<keyword evidence="11" id="KW-1015">Disulfide bond</keyword>
<evidence type="ECO:0000256" key="17">
    <source>
        <dbReference type="SAM" id="SignalP"/>
    </source>
</evidence>
<dbReference type="InterPro" id="IPR013783">
    <property type="entry name" value="Ig-like_fold"/>
</dbReference>
<sequence length="226" mass="25580">MDRTPALLLLLALALCEYGHRVCSPITGRGKENLPLNPRNWATDTTPVRVGQRLELECQTDKDSGAFWVRQDKSGTLHFIVFISSISRATFERSQRTSTRFEASKDNKLYRLVVKSFTQHDEGNYFCLVNINQMLSFSRGLPAFLPVTTTVAPTTTGPTTRRGITKKDPFPKTPDPETSTEEELNFICDIVIWAPLAGTCLLLLIALAITIMLCRQTRRRRCRCKR</sequence>
<evidence type="ECO:0000256" key="11">
    <source>
        <dbReference type="ARBA" id="ARBA00023157"/>
    </source>
</evidence>
<reference evidence="19 20" key="1">
    <citation type="submission" date="2019-09" db="EMBL/GenBank/DDBJ databases">
        <title>Bird 10,000 Genomes (B10K) Project - Family phase.</title>
        <authorList>
            <person name="Zhang G."/>
        </authorList>
    </citation>
    <scope>NUCLEOTIDE SEQUENCE [LARGE SCALE GENOMIC DNA]</scope>
    <source>
        <strain evidence="19">B10K-DU-001-02</strain>
        <tissue evidence="19">Muscle</tissue>
    </source>
</reference>
<evidence type="ECO:0000256" key="14">
    <source>
        <dbReference type="ARBA" id="ARBA00023319"/>
    </source>
</evidence>
<dbReference type="InterPro" id="IPR036179">
    <property type="entry name" value="Ig-like_dom_sf"/>
</dbReference>
<evidence type="ECO:0000256" key="2">
    <source>
        <dbReference type="ARBA" id="ARBA00021525"/>
    </source>
</evidence>
<feature type="chain" id="PRO_5029582615" description="T-cell surface glycoprotein CD8 alpha chain" evidence="17">
    <location>
        <begin position="22"/>
        <end position="226"/>
    </location>
</feature>
<comment type="caution">
    <text evidence="19">The sequence shown here is derived from an EMBL/GenBank/DDBJ whole genome shotgun (WGS) entry which is preliminary data.</text>
</comment>
<comment type="subcellular location">
    <subcellularLocation>
        <location evidence="1">Cell membrane</location>
        <topology evidence="1">Single-pass type I membrane protein</topology>
    </subcellularLocation>
</comment>
<organism evidence="19 20">
    <name type="scientific">Grallaria varia</name>
    <name type="common">variegated antpitta</name>
    <dbReference type="NCBI Taxonomy" id="117165"/>
    <lineage>
        <taxon>Eukaryota</taxon>
        <taxon>Metazoa</taxon>
        <taxon>Chordata</taxon>
        <taxon>Craniata</taxon>
        <taxon>Vertebrata</taxon>
        <taxon>Euteleostomi</taxon>
        <taxon>Archelosauria</taxon>
        <taxon>Archosauria</taxon>
        <taxon>Dinosauria</taxon>
        <taxon>Saurischia</taxon>
        <taxon>Theropoda</taxon>
        <taxon>Coelurosauria</taxon>
        <taxon>Aves</taxon>
        <taxon>Neognathae</taxon>
        <taxon>Neoaves</taxon>
        <taxon>Telluraves</taxon>
        <taxon>Australaves</taxon>
        <taxon>Passeriformes</taxon>
        <taxon>Formicariidae</taxon>
        <taxon>Grallaria</taxon>
    </lineage>
</organism>
<dbReference type="Proteomes" id="UP000591535">
    <property type="component" value="Unassembled WGS sequence"/>
</dbReference>
<name>A0A7K8ZLC4_9PASS</name>
<dbReference type="FunFam" id="2.60.40.10:FF:001514">
    <property type="entry name" value="CD8 alpha chain"/>
    <property type="match status" value="1"/>
</dbReference>
<evidence type="ECO:0000256" key="5">
    <source>
        <dbReference type="ARBA" id="ARBA00022729"/>
    </source>
</evidence>
<feature type="region of interest" description="Disordered" evidence="15">
    <location>
        <begin position="155"/>
        <end position="179"/>
    </location>
</feature>
<dbReference type="GO" id="GO:0007166">
    <property type="term" value="P:cell surface receptor signaling pathway"/>
    <property type="evidence" value="ECO:0007669"/>
    <property type="project" value="TreeGrafter"/>
</dbReference>
<dbReference type="PROSITE" id="PS50835">
    <property type="entry name" value="IG_LIKE"/>
    <property type="match status" value="1"/>
</dbReference>
<dbReference type="InterPro" id="IPR003599">
    <property type="entry name" value="Ig_sub"/>
</dbReference>
<evidence type="ECO:0000256" key="13">
    <source>
        <dbReference type="ARBA" id="ARBA00023288"/>
    </source>
</evidence>
<dbReference type="InterPro" id="IPR015468">
    <property type="entry name" value="CD8_asu"/>
</dbReference>
<dbReference type="AlphaFoldDB" id="A0A7K8ZLC4"/>
<keyword evidence="8" id="KW-1064">Adaptive immunity</keyword>
<feature type="non-terminal residue" evidence="19">
    <location>
        <position position="1"/>
    </location>
</feature>
<evidence type="ECO:0000313" key="19">
    <source>
        <dbReference type="EMBL" id="NXG16531.1"/>
    </source>
</evidence>
<keyword evidence="4 16" id="KW-0812">Transmembrane</keyword>
<keyword evidence="20" id="KW-1185">Reference proteome</keyword>
<keyword evidence="6" id="KW-0391">Immunity</keyword>
<keyword evidence="5 17" id="KW-0732">Signal</keyword>
<evidence type="ECO:0000256" key="7">
    <source>
        <dbReference type="ARBA" id="ARBA00022989"/>
    </source>
</evidence>
<evidence type="ECO:0000256" key="1">
    <source>
        <dbReference type="ARBA" id="ARBA00004251"/>
    </source>
</evidence>
<dbReference type="InterPro" id="IPR007110">
    <property type="entry name" value="Ig-like_dom"/>
</dbReference>
<dbReference type="PANTHER" id="PTHR10441:SF2">
    <property type="entry name" value="T-CELL SURFACE GLYCOPROTEIN CD8 ALPHA CHAIN"/>
    <property type="match status" value="1"/>
</dbReference>
<keyword evidence="7 16" id="KW-1133">Transmembrane helix</keyword>
<evidence type="ECO:0000256" key="6">
    <source>
        <dbReference type="ARBA" id="ARBA00022859"/>
    </source>
</evidence>
<keyword evidence="14" id="KW-0393">Immunoglobulin domain</keyword>
<keyword evidence="3" id="KW-1003">Cell membrane</keyword>
<evidence type="ECO:0000313" key="20">
    <source>
        <dbReference type="Proteomes" id="UP000591535"/>
    </source>
</evidence>
<feature type="domain" description="Ig-like" evidence="18">
    <location>
        <begin position="38"/>
        <end position="138"/>
    </location>
</feature>